<dbReference type="EMBL" id="LK032057">
    <property type="protein sequence ID" value="CDY15773.1"/>
    <property type="molecule type" value="Genomic_DNA"/>
</dbReference>
<evidence type="ECO:0000313" key="1">
    <source>
        <dbReference type="EMBL" id="CDY15773.1"/>
    </source>
</evidence>
<reference evidence="1 2" key="1">
    <citation type="journal article" date="2014" name="Science">
        <title>Plant genetics. Early allopolyploid evolution in the post-Neolithic Brassica napus oilseed genome.</title>
        <authorList>
            <person name="Chalhoub B."/>
            <person name="Denoeud F."/>
            <person name="Liu S."/>
            <person name="Parkin I.A."/>
            <person name="Tang H."/>
            <person name="Wang X."/>
            <person name="Chiquet J."/>
            <person name="Belcram H."/>
            <person name="Tong C."/>
            <person name="Samans B."/>
            <person name="Correa M."/>
            <person name="Da Silva C."/>
            <person name="Just J."/>
            <person name="Falentin C."/>
            <person name="Koh C.S."/>
            <person name="Le Clainche I."/>
            <person name="Bernard M."/>
            <person name="Bento P."/>
            <person name="Noel B."/>
            <person name="Labadie K."/>
            <person name="Alberti A."/>
            <person name="Charles M."/>
            <person name="Arnaud D."/>
            <person name="Guo H."/>
            <person name="Daviaud C."/>
            <person name="Alamery S."/>
            <person name="Jabbari K."/>
            <person name="Zhao M."/>
            <person name="Edger P.P."/>
            <person name="Chelaifa H."/>
            <person name="Tack D."/>
            <person name="Lassalle G."/>
            <person name="Mestiri I."/>
            <person name="Schnel N."/>
            <person name="Le Paslier M.C."/>
            <person name="Fan G."/>
            <person name="Renault V."/>
            <person name="Bayer P.E."/>
            <person name="Golicz A.A."/>
            <person name="Manoli S."/>
            <person name="Lee T.H."/>
            <person name="Thi V.H."/>
            <person name="Chalabi S."/>
            <person name="Hu Q."/>
            <person name="Fan C."/>
            <person name="Tollenaere R."/>
            <person name="Lu Y."/>
            <person name="Battail C."/>
            <person name="Shen J."/>
            <person name="Sidebottom C.H."/>
            <person name="Wang X."/>
            <person name="Canaguier A."/>
            <person name="Chauveau A."/>
            <person name="Berard A."/>
            <person name="Deniot G."/>
            <person name="Guan M."/>
            <person name="Liu Z."/>
            <person name="Sun F."/>
            <person name="Lim Y.P."/>
            <person name="Lyons E."/>
            <person name="Town C.D."/>
            <person name="Bancroft I."/>
            <person name="Wang X."/>
            <person name="Meng J."/>
            <person name="Ma J."/>
            <person name="Pires J.C."/>
            <person name="King G.J."/>
            <person name="Brunel D."/>
            <person name="Delourme R."/>
            <person name="Renard M."/>
            <person name="Aury J.M."/>
            <person name="Adams K.L."/>
            <person name="Batley J."/>
            <person name="Snowdon R.J."/>
            <person name="Tost J."/>
            <person name="Edwards D."/>
            <person name="Zhou Y."/>
            <person name="Hua W."/>
            <person name="Sharpe A.G."/>
            <person name="Paterson A.H."/>
            <person name="Guan C."/>
            <person name="Wincker P."/>
        </authorList>
    </citation>
    <scope>NUCLEOTIDE SEQUENCE [LARGE SCALE GENOMIC DNA]</scope>
    <source>
        <strain evidence="2">cv. Darmor-bzh</strain>
    </source>
</reference>
<protein>
    <submittedName>
        <fullName evidence="1">BnaC04g15510D protein</fullName>
    </submittedName>
</protein>
<dbReference type="PaxDb" id="3708-A0A078FTU2"/>
<keyword evidence="2" id="KW-1185">Reference proteome</keyword>
<dbReference type="Proteomes" id="UP000028999">
    <property type="component" value="Unassembled WGS sequence"/>
</dbReference>
<sequence length="19" mass="2225">MGELIALDMRTMSRSKKEK</sequence>
<gene>
    <name evidence="1" type="primary">BnaC04g15510D</name>
    <name evidence="1" type="ORF">GSBRNA2T00090039001</name>
</gene>
<accession>A0A078FTU2</accession>
<name>A0A078FTU2_BRANA</name>
<organism evidence="1 2">
    <name type="scientific">Brassica napus</name>
    <name type="common">Rape</name>
    <dbReference type="NCBI Taxonomy" id="3708"/>
    <lineage>
        <taxon>Eukaryota</taxon>
        <taxon>Viridiplantae</taxon>
        <taxon>Streptophyta</taxon>
        <taxon>Embryophyta</taxon>
        <taxon>Tracheophyta</taxon>
        <taxon>Spermatophyta</taxon>
        <taxon>Magnoliopsida</taxon>
        <taxon>eudicotyledons</taxon>
        <taxon>Gunneridae</taxon>
        <taxon>Pentapetalae</taxon>
        <taxon>rosids</taxon>
        <taxon>malvids</taxon>
        <taxon>Brassicales</taxon>
        <taxon>Brassicaceae</taxon>
        <taxon>Brassiceae</taxon>
        <taxon>Brassica</taxon>
    </lineage>
</organism>
<proteinExistence type="predicted"/>
<dbReference type="AlphaFoldDB" id="A0A078FTU2"/>
<evidence type="ECO:0000313" key="2">
    <source>
        <dbReference type="Proteomes" id="UP000028999"/>
    </source>
</evidence>